<dbReference type="EC" id="2.7.7.7" evidence="11 12"/>
<dbReference type="Gene3D" id="1.10.150.20">
    <property type="entry name" value="5' to 3' exonuclease, C-terminal subdomain"/>
    <property type="match status" value="2"/>
</dbReference>
<dbReference type="CDD" id="cd06140">
    <property type="entry name" value="DNA_polA_I_Bacillus_like_exo"/>
    <property type="match status" value="1"/>
</dbReference>
<dbReference type="InterPro" id="IPR002298">
    <property type="entry name" value="DNA_polymerase_A"/>
</dbReference>
<sequence length="907" mass="104064">MENKEQKKVLLVDGNSLIFRAYYGSAYSGSILRTTTGIPTNAVYSFANMLTSLIVKEDYYDVKVAFDKGKHTFRHDKLEDYKGGRQKTPPELVEQFPIAREFLKSANIDYFEMDDYEADDLIGSMAKKIYDENPDMEINILSSDKDMYQLINDRTFVLSPRSGTSDMNVIDEKALFEKWECLPKQVPDLKGLMGDSSDNLKGVQGVGEKGATKLICEYQTLDGIYSHIDAIKGKLKEKLINGKDDAYLCKDIATIETSVYIPNFKVHQLNITIEPLTDFLEKYEMKSLVRRFQNSAERINQEENINYEIIEEWKEEYAGVENNIFVESLEFNYHDGSVIGIGISNEKGNYFINFIDTKQLDIFSLSEGENINFDSKFNDFLKSDAKKNTYDIKRTLALLENSGYEPNPKSFVYDMMSACYILNPTVDSTFAKHLKLVSDTLSIDEDDLFYGKGVKKTADIDLNKKADFVIKKAVYLGKVKPSIMKTLELNNQVLLLNKIDYPLTFVLKDMEDKGVLIDRDELALQTRSAEAKISSIETDVKNMLGDKLPENFNLASPKQVKELLYDDLKLPNNFKGSTNREVLEAIQAEHAVVSLILEYRKWMKLYSTYLAGFEKYIHPDNRVYTIFKQNLTATGRLSSVEPNLQNISTRDDDQKEVRKIFIVDEGYTFYSYDYSQIELRVLAQMADEKHMLEIFSHEGDIHANSAARIFGVDPKDVTPDMRRTAKVFNFGIIYGLSAYGLSKDLNIGVGKAQDLITRYYETFPGIKTFKDKTLAFAEENGYVETMSRRRRYIPELKSKVRFQREFGERAAINMPIQGTAADILKIAMINIYNEFKKQNLKSFMSSQIHDEIIFSIKNEEIEIATKIIEEQMDKAFKDLSKTFEGTDEIKVKLEESKSSGNNWYQLK</sequence>
<keyword evidence="14" id="KW-1185">Reference proteome</keyword>
<evidence type="ECO:0000256" key="1">
    <source>
        <dbReference type="ARBA" id="ARBA00007705"/>
    </source>
</evidence>
<dbReference type="SUPFAM" id="SSF88723">
    <property type="entry name" value="PIN domain-like"/>
    <property type="match status" value="1"/>
</dbReference>
<dbReference type="SUPFAM" id="SSF53098">
    <property type="entry name" value="Ribonuclease H-like"/>
    <property type="match status" value="1"/>
</dbReference>
<dbReference type="GO" id="GO:0008409">
    <property type="term" value="F:5'-3' exonuclease activity"/>
    <property type="evidence" value="ECO:0007669"/>
    <property type="project" value="UniProtKB-UniRule"/>
</dbReference>
<dbReference type="PANTHER" id="PTHR10133">
    <property type="entry name" value="DNA POLYMERASE I"/>
    <property type="match status" value="1"/>
</dbReference>
<dbReference type="SUPFAM" id="SSF56672">
    <property type="entry name" value="DNA/RNA polymerases"/>
    <property type="match status" value="1"/>
</dbReference>
<dbReference type="SUPFAM" id="SSF47807">
    <property type="entry name" value="5' to 3' exonuclease, C-terminal subdomain"/>
    <property type="match status" value="1"/>
</dbReference>
<dbReference type="NCBIfam" id="TIGR00593">
    <property type="entry name" value="pola"/>
    <property type="match status" value="1"/>
</dbReference>
<keyword evidence="8 12" id="KW-0234">DNA repair</keyword>
<keyword evidence="6 12" id="KW-0239">DNA-directed DNA polymerase</keyword>
<evidence type="ECO:0000256" key="9">
    <source>
        <dbReference type="ARBA" id="ARBA00049244"/>
    </source>
</evidence>
<dbReference type="Proteomes" id="UP000232227">
    <property type="component" value="Chromosome"/>
</dbReference>
<dbReference type="KEGG" id="mlac:CP520_02210"/>
<dbReference type="EMBL" id="CP023668">
    <property type="protein sequence ID" value="ATG97558.1"/>
    <property type="molecule type" value="Genomic_DNA"/>
</dbReference>
<evidence type="ECO:0000256" key="10">
    <source>
        <dbReference type="ARBA" id="ARBA00049957"/>
    </source>
</evidence>
<dbReference type="NCBIfam" id="NF004397">
    <property type="entry name" value="PRK05755.1"/>
    <property type="match status" value="1"/>
</dbReference>
<gene>
    <name evidence="12" type="primary">polA</name>
    <name evidence="13" type="ORF">CP520_02210</name>
</gene>
<keyword evidence="4 12" id="KW-0235">DNA replication</keyword>
<comment type="catalytic activity">
    <reaction evidence="9 12">
        <text>DNA(n) + a 2'-deoxyribonucleoside 5'-triphosphate = DNA(n+1) + diphosphate</text>
        <dbReference type="Rhea" id="RHEA:22508"/>
        <dbReference type="Rhea" id="RHEA-COMP:17339"/>
        <dbReference type="Rhea" id="RHEA-COMP:17340"/>
        <dbReference type="ChEBI" id="CHEBI:33019"/>
        <dbReference type="ChEBI" id="CHEBI:61560"/>
        <dbReference type="ChEBI" id="CHEBI:173112"/>
        <dbReference type="EC" id="2.7.7.7"/>
    </reaction>
</comment>
<dbReference type="GO" id="GO:0006302">
    <property type="term" value="P:double-strand break repair"/>
    <property type="evidence" value="ECO:0007669"/>
    <property type="project" value="TreeGrafter"/>
</dbReference>
<dbReference type="Gene3D" id="3.30.70.370">
    <property type="match status" value="1"/>
</dbReference>
<comment type="function">
    <text evidence="12">In addition to polymerase activity, this DNA polymerase exhibits 5'-3' exonuclease activity.</text>
</comment>
<dbReference type="RefSeq" id="WP_096862846.1">
    <property type="nucleotide sequence ID" value="NZ_CP023668.1"/>
</dbReference>
<evidence type="ECO:0000256" key="6">
    <source>
        <dbReference type="ARBA" id="ARBA00022932"/>
    </source>
</evidence>
<proteinExistence type="inferred from homology"/>
<dbReference type="GO" id="GO:0006261">
    <property type="term" value="P:DNA-templated DNA replication"/>
    <property type="evidence" value="ECO:0007669"/>
    <property type="project" value="UniProtKB-UniRule"/>
</dbReference>
<dbReference type="PROSITE" id="PS00447">
    <property type="entry name" value="DNA_POLYMERASE_A"/>
    <property type="match status" value="1"/>
</dbReference>
<keyword evidence="5 12" id="KW-0227">DNA damage</keyword>
<dbReference type="Pfam" id="PF01367">
    <property type="entry name" value="5_3_exonuc"/>
    <property type="match status" value="1"/>
</dbReference>
<dbReference type="Gene3D" id="3.40.50.1010">
    <property type="entry name" value="5'-nuclease"/>
    <property type="match status" value="1"/>
</dbReference>
<dbReference type="CDD" id="cd09859">
    <property type="entry name" value="PIN_53EXO"/>
    <property type="match status" value="1"/>
</dbReference>
<comment type="similarity">
    <text evidence="1 12">Belongs to the DNA polymerase type-A family.</text>
</comment>
<dbReference type="SMART" id="SM00279">
    <property type="entry name" value="HhH2"/>
    <property type="match status" value="1"/>
</dbReference>
<dbReference type="InterPro" id="IPR001098">
    <property type="entry name" value="DNA-dir_DNA_pol_A_palm_dom"/>
</dbReference>
<dbReference type="GO" id="GO:0003887">
    <property type="term" value="F:DNA-directed DNA polymerase activity"/>
    <property type="evidence" value="ECO:0007669"/>
    <property type="project" value="UniProtKB-UniRule"/>
</dbReference>
<protein>
    <recommendedName>
        <fullName evidence="11 12">DNA polymerase I</fullName>
        <ecNumber evidence="11 12">2.7.7.7</ecNumber>
    </recommendedName>
</protein>
<dbReference type="InterPro" id="IPR019760">
    <property type="entry name" value="DNA-dir_DNA_pol_A_CS"/>
</dbReference>
<dbReference type="Pfam" id="PF00476">
    <property type="entry name" value="DNA_pol_A"/>
    <property type="match status" value="1"/>
</dbReference>
<evidence type="ECO:0000256" key="7">
    <source>
        <dbReference type="ARBA" id="ARBA00023125"/>
    </source>
</evidence>
<reference evidence="13 14" key="1">
    <citation type="submission" date="2017-09" db="EMBL/GenBank/DDBJ databases">
        <title>SPAdes assembly of the Mesoplasma lactucae genome.</title>
        <authorList>
            <person name="Knight T.F."/>
            <person name="Rubinstein R."/>
            <person name="Citino T."/>
        </authorList>
    </citation>
    <scope>NUCLEOTIDE SEQUENCE [LARGE SCALE GENOMIC DNA]</scope>
    <source>
        <strain evidence="13 14">831-C4</strain>
    </source>
</reference>
<keyword evidence="3 12" id="KW-0548">Nucleotidyltransferase</keyword>
<dbReference type="AlphaFoldDB" id="A0A291IS43"/>
<dbReference type="InterPro" id="IPR043502">
    <property type="entry name" value="DNA/RNA_pol_sf"/>
</dbReference>
<dbReference type="CDD" id="cd09898">
    <property type="entry name" value="H3TH_53EXO"/>
    <property type="match status" value="1"/>
</dbReference>
<evidence type="ECO:0000256" key="5">
    <source>
        <dbReference type="ARBA" id="ARBA00022763"/>
    </source>
</evidence>
<keyword evidence="12" id="KW-0269">Exonuclease</keyword>
<dbReference type="OrthoDB" id="9806424at2"/>
<organism evidence="13 14">
    <name type="scientific">Mesoplasma lactucae ATCC 49193</name>
    <dbReference type="NCBI Taxonomy" id="81460"/>
    <lineage>
        <taxon>Bacteria</taxon>
        <taxon>Bacillati</taxon>
        <taxon>Mycoplasmatota</taxon>
        <taxon>Mollicutes</taxon>
        <taxon>Entomoplasmatales</taxon>
        <taxon>Entomoplasmataceae</taxon>
        <taxon>Mesoplasma</taxon>
    </lineage>
</organism>
<dbReference type="InterPro" id="IPR002421">
    <property type="entry name" value="5-3_exonuclease"/>
</dbReference>
<dbReference type="PANTHER" id="PTHR10133:SF27">
    <property type="entry name" value="DNA POLYMERASE NU"/>
    <property type="match status" value="1"/>
</dbReference>
<dbReference type="GO" id="GO:0003677">
    <property type="term" value="F:DNA binding"/>
    <property type="evidence" value="ECO:0007669"/>
    <property type="project" value="UniProtKB-UniRule"/>
</dbReference>
<dbReference type="SMART" id="SM00475">
    <property type="entry name" value="53EXOc"/>
    <property type="match status" value="1"/>
</dbReference>
<accession>A0A291IS43</accession>
<evidence type="ECO:0000256" key="12">
    <source>
        <dbReference type="RuleBase" id="RU004460"/>
    </source>
</evidence>
<evidence type="ECO:0000313" key="14">
    <source>
        <dbReference type="Proteomes" id="UP000232227"/>
    </source>
</evidence>
<dbReference type="InterPro" id="IPR020046">
    <property type="entry name" value="5-3_exonucl_a-hlix_arch_N"/>
</dbReference>
<dbReference type="CDD" id="cd08637">
    <property type="entry name" value="DNA_pol_A_pol_I_C"/>
    <property type="match status" value="1"/>
</dbReference>
<dbReference type="FunFam" id="1.10.150.20:FF:000002">
    <property type="entry name" value="DNA polymerase I"/>
    <property type="match status" value="1"/>
</dbReference>
<comment type="function">
    <text evidence="10">5'-3' exonuclease acting preferentially on double-stranded DNA.</text>
</comment>
<dbReference type="InterPro" id="IPR036397">
    <property type="entry name" value="RNaseH_sf"/>
</dbReference>
<dbReference type="InterPro" id="IPR020045">
    <property type="entry name" value="DNA_polI_H3TH"/>
</dbReference>
<dbReference type="InterPro" id="IPR029060">
    <property type="entry name" value="PIN-like_dom_sf"/>
</dbReference>
<evidence type="ECO:0000256" key="3">
    <source>
        <dbReference type="ARBA" id="ARBA00022695"/>
    </source>
</evidence>
<keyword evidence="2 12" id="KW-0808">Transferase</keyword>
<dbReference type="Pfam" id="PF02739">
    <property type="entry name" value="5_3_exonuc_N"/>
    <property type="match status" value="1"/>
</dbReference>
<evidence type="ECO:0000313" key="13">
    <source>
        <dbReference type="EMBL" id="ATG97558.1"/>
    </source>
</evidence>
<dbReference type="InterPro" id="IPR054690">
    <property type="entry name" value="DNA_polI_exonuclease"/>
</dbReference>
<evidence type="ECO:0000256" key="4">
    <source>
        <dbReference type="ARBA" id="ARBA00022705"/>
    </source>
</evidence>
<dbReference type="Pfam" id="PF22619">
    <property type="entry name" value="DNA_polI_exo1"/>
    <property type="match status" value="1"/>
</dbReference>
<evidence type="ECO:0000256" key="2">
    <source>
        <dbReference type="ARBA" id="ARBA00022679"/>
    </source>
</evidence>
<evidence type="ECO:0000256" key="11">
    <source>
        <dbReference type="NCBIfam" id="TIGR00593"/>
    </source>
</evidence>
<name>A0A291IS43_9MOLU</name>
<dbReference type="InterPro" id="IPR036279">
    <property type="entry name" value="5-3_exonuclease_C_sf"/>
</dbReference>
<evidence type="ECO:0000256" key="8">
    <source>
        <dbReference type="ARBA" id="ARBA00023204"/>
    </source>
</evidence>
<dbReference type="InterPro" id="IPR008918">
    <property type="entry name" value="HhH2"/>
</dbReference>
<dbReference type="InterPro" id="IPR012337">
    <property type="entry name" value="RNaseH-like_sf"/>
</dbReference>
<dbReference type="Gene3D" id="1.20.1060.10">
    <property type="entry name" value="Taq DNA Polymerase, Chain T, domain 4"/>
    <property type="match status" value="1"/>
</dbReference>
<dbReference type="PRINTS" id="PR00868">
    <property type="entry name" value="DNAPOLI"/>
</dbReference>
<dbReference type="FunFam" id="1.10.150.20:FF:000003">
    <property type="entry name" value="DNA polymerase I"/>
    <property type="match status" value="1"/>
</dbReference>
<keyword evidence="12" id="KW-0540">Nuclease</keyword>
<keyword evidence="12" id="KW-0378">Hydrolase</keyword>
<dbReference type="SMART" id="SM00482">
    <property type="entry name" value="POLAc"/>
    <property type="match status" value="1"/>
</dbReference>
<dbReference type="InterPro" id="IPR018320">
    <property type="entry name" value="DNA_polymerase_1"/>
</dbReference>
<keyword evidence="7 12" id="KW-0238">DNA-binding</keyword>
<dbReference type="Gene3D" id="3.30.420.10">
    <property type="entry name" value="Ribonuclease H-like superfamily/Ribonuclease H"/>
    <property type="match status" value="1"/>
</dbReference>